<dbReference type="InterPro" id="IPR006616">
    <property type="entry name" value="DM9_repeat"/>
</dbReference>
<comment type="caution">
    <text evidence="2">The sequence shown here is derived from an EMBL/GenBank/DDBJ whole genome shotgun (WGS) entry which is preliminary data.</text>
</comment>
<evidence type="ECO:0000313" key="4">
    <source>
        <dbReference type="Proteomes" id="UP000320475"/>
    </source>
</evidence>
<dbReference type="Pfam" id="PF11901">
    <property type="entry name" value="DM9"/>
    <property type="match status" value="2"/>
</dbReference>
<dbReference type="PANTHER" id="PTHR31649">
    <property type="entry name" value="AGAP009604-PA"/>
    <property type="match status" value="1"/>
</dbReference>
<dbReference type="VEuPathDB" id="FungiDB:SeMB42_g04005"/>
<dbReference type="OrthoDB" id="2148895at2759"/>
<dbReference type="AlphaFoldDB" id="A0A507D1S4"/>
<evidence type="ECO:0000313" key="2">
    <source>
        <dbReference type="EMBL" id="TPX45449.1"/>
    </source>
</evidence>
<name>A0A507D1S4_9FUNG</name>
<sequence>MTTDGLQWCRCTGNDIRPSNAVIAGFENTGEELYLARCLIGGGIHVGKAGRHMKPEGAHVGYGGIERVETDYEVLTAASPNSVVWVDVAGKCSVPGYQPVVAGREKDGRELYCAQAVYDGSVQPGKSGRHMDGCSIAYGGREKTIPYYKVLCYTP</sequence>
<dbReference type="EMBL" id="QEAM01000174">
    <property type="protein sequence ID" value="TPX44625.1"/>
    <property type="molecule type" value="Genomic_DNA"/>
</dbReference>
<gene>
    <name evidence="1" type="ORF">SeLEV6574_g04392</name>
    <name evidence="2" type="ORF">SeMB42_g04005</name>
</gene>
<accession>A0A507D1S4</accession>
<dbReference type="STRING" id="286115.A0A507D1S4"/>
<evidence type="ECO:0000313" key="1">
    <source>
        <dbReference type="EMBL" id="TPX44625.1"/>
    </source>
</evidence>
<dbReference type="Proteomes" id="UP000317494">
    <property type="component" value="Unassembled WGS sequence"/>
</dbReference>
<dbReference type="EMBL" id="QEAN01000153">
    <property type="protein sequence ID" value="TPX45449.1"/>
    <property type="molecule type" value="Genomic_DNA"/>
</dbReference>
<evidence type="ECO:0000313" key="3">
    <source>
        <dbReference type="Proteomes" id="UP000317494"/>
    </source>
</evidence>
<dbReference type="PANTHER" id="PTHR31649:SF1">
    <property type="entry name" value="FARNESOIC ACID O-METHYL TRANSFERASE DOMAIN-CONTAINING PROTEIN"/>
    <property type="match status" value="1"/>
</dbReference>
<organism evidence="2 3">
    <name type="scientific">Synchytrium endobioticum</name>
    <dbReference type="NCBI Taxonomy" id="286115"/>
    <lineage>
        <taxon>Eukaryota</taxon>
        <taxon>Fungi</taxon>
        <taxon>Fungi incertae sedis</taxon>
        <taxon>Chytridiomycota</taxon>
        <taxon>Chytridiomycota incertae sedis</taxon>
        <taxon>Chytridiomycetes</taxon>
        <taxon>Synchytriales</taxon>
        <taxon>Synchytriaceae</taxon>
        <taxon>Synchytrium</taxon>
    </lineage>
</organism>
<keyword evidence="3" id="KW-1185">Reference proteome</keyword>
<dbReference type="Proteomes" id="UP000320475">
    <property type="component" value="Unassembled WGS sequence"/>
</dbReference>
<reference evidence="3 4" key="1">
    <citation type="journal article" date="2019" name="Sci. Rep.">
        <title>Comparative genomics of chytrid fungi reveal insights into the obligate biotrophic and pathogenic lifestyle of Synchytrium endobioticum.</title>
        <authorList>
            <person name="van de Vossenberg B.T.L.H."/>
            <person name="Warris S."/>
            <person name="Nguyen H.D.T."/>
            <person name="van Gent-Pelzer M.P.E."/>
            <person name="Joly D.L."/>
            <person name="van de Geest H.C."/>
            <person name="Bonants P.J.M."/>
            <person name="Smith D.S."/>
            <person name="Levesque C.A."/>
            <person name="van der Lee T.A.J."/>
        </authorList>
    </citation>
    <scope>NUCLEOTIDE SEQUENCE [LARGE SCALE GENOMIC DNA]</scope>
    <source>
        <strain evidence="1 4">LEV6574</strain>
        <strain evidence="2 3">MB42</strain>
    </source>
</reference>
<proteinExistence type="predicted"/>
<evidence type="ECO:0008006" key="5">
    <source>
        <dbReference type="Google" id="ProtNLM"/>
    </source>
</evidence>
<protein>
    <recommendedName>
        <fullName evidence="5">DUF3421 domain-containing protein</fullName>
    </recommendedName>
</protein>
<dbReference type="SMART" id="SM00696">
    <property type="entry name" value="DM9"/>
    <property type="match status" value="2"/>
</dbReference>